<dbReference type="EMBL" id="JAOTOJ010000005">
    <property type="protein sequence ID" value="KAK9400821.1"/>
    <property type="molecule type" value="Genomic_DNA"/>
</dbReference>
<evidence type="ECO:0000256" key="19">
    <source>
        <dbReference type="ARBA" id="ARBA00046731"/>
    </source>
</evidence>
<comment type="similarity">
    <text evidence="2">Belongs to the sideroflexin family.</text>
</comment>
<comment type="caution">
    <text evidence="23">The sequence shown here is derived from an EMBL/GenBank/DDBJ whole genome shotgun (WGS) entry which is preliminary data.</text>
</comment>
<evidence type="ECO:0000256" key="15">
    <source>
        <dbReference type="ARBA" id="ARBA00023284"/>
    </source>
</evidence>
<keyword evidence="24" id="KW-1185">Reference proteome</keyword>
<proteinExistence type="inferred from homology"/>
<comment type="similarity">
    <text evidence="3">Belongs to the peroxiredoxin family. AhpC/Prx1 subfamily.</text>
</comment>
<dbReference type="InterPro" id="IPR000866">
    <property type="entry name" value="AhpC/TSA"/>
</dbReference>
<keyword evidence="8" id="KW-0049">Antioxidant</keyword>
<evidence type="ECO:0000256" key="12">
    <source>
        <dbReference type="ARBA" id="ARBA00023128"/>
    </source>
</evidence>
<evidence type="ECO:0000256" key="6">
    <source>
        <dbReference type="ARBA" id="ARBA00022559"/>
    </source>
</evidence>
<dbReference type="GO" id="GO:0006865">
    <property type="term" value="P:amino acid transport"/>
    <property type="evidence" value="ECO:0007669"/>
    <property type="project" value="UniProtKB-KW"/>
</dbReference>
<evidence type="ECO:0000313" key="24">
    <source>
        <dbReference type="Proteomes" id="UP001474421"/>
    </source>
</evidence>
<evidence type="ECO:0000256" key="18">
    <source>
        <dbReference type="ARBA" id="ARBA00045559"/>
    </source>
</evidence>
<accession>A0AAW1BG27</accession>
<dbReference type="Proteomes" id="UP001474421">
    <property type="component" value="Unassembled WGS sequence"/>
</dbReference>
<gene>
    <name evidence="23" type="ORF">NXF25_011535</name>
</gene>
<dbReference type="GO" id="GO:0008379">
    <property type="term" value="F:thioredoxin peroxidase activity"/>
    <property type="evidence" value="ECO:0007669"/>
    <property type="project" value="TreeGrafter"/>
</dbReference>
<evidence type="ECO:0000256" key="16">
    <source>
        <dbReference type="ARBA" id="ARBA00040356"/>
    </source>
</evidence>
<dbReference type="PANTHER" id="PTHR10681:SF128">
    <property type="entry name" value="THIOREDOXIN-DEPENDENT PEROXIDE REDUCTASE, MITOCHONDRIAL"/>
    <property type="match status" value="1"/>
</dbReference>
<dbReference type="Pfam" id="PF03820">
    <property type="entry name" value="SFXNs"/>
    <property type="match status" value="1"/>
</dbReference>
<evidence type="ECO:0000256" key="17">
    <source>
        <dbReference type="ARBA" id="ARBA00042158"/>
    </source>
</evidence>
<keyword evidence="12" id="KW-0496">Mitochondrion</keyword>
<evidence type="ECO:0000259" key="22">
    <source>
        <dbReference type="PROSITE" id="PS51352"/>
    </source>
</evidence>
<dbReference type="GO" id="GO:0006979">
    <property type="term" value="P:response to oxidative stress"/>
    <property type="evidence" value="ECO:0007669"/>
    <property type="project" value="TreeGrafter"/>
</dbReference>
<dbReference type="Pfam" id="PF10417">
    <property type="entry name" value="1-cysPrx_C"/>
    <property type="match status" value="1"/>
</dbReference>
<feature type="domain" description="Thioredoxin" evidence="22">
    <location>
        <begin position="117"/>
        <end position="275"/>
    </location>
</feature>
<evidence type="ECO:0000256" key="2">
    <source>
        <dbReference type="ARBA" id="ARBA00005974"/>
    </source>
</evidence>
<feature type="transmembrane region" description="Helical" evidence="21">
    <location>
        <begin position="650"/>
        <end position="671"/>
    </location>
</feature>
<comment type="subcellular location">
    <subcellularLocation>
        <location evidence="1">Mitochondrion membrane</location>
        <topology evidence="1">Multi-pass membrane protein</topology>
    </subcellularLocation>
</comment>
<evidence type="ECO:0000256" key="1">
    <source>
        <dbReference type="ARBA" id="ARBA00004225"/>
    </source>
</evidence>
<keyword evidence="9" id="KW-0029">Amino-acid transport</keyword>
<dbReference type="InterPro" id="IPR004686">
    <property type="entry name" value="Mtc"/>
</dbReference>
<evidence type="ECO:0000256" key="7">
    <source>
        <dbReference type="ARBA" id="ARBA00022692"/>
    </source>
</evidence>
<evidence type="ECO:0000256" key="9">
    <source>
        <dbReference type="ARBA" id="ARBA00022970"/>
    </source>
</evidence>
<evidence type="ECO:0000256" key="21">
    <source>
        <dbReference type="SAM" id="Phobius"/>
    </source>
</evidence>
<dbReference type="GO" id="GO:0031966">
    <property type="term" value="C:mitochondrial membrane"/>
    <property type="evidence" value="ECO:0007669"/>
    <property type="project" value="UniProtKB-SubCell"/>
</dbReference>
<evidence type="ECO:0000256" key="5">
    <source>
        <dbReference type="ARBA" id="ARBA00022448"/>
    </source>
</evidence>
<keyword evidence="7 21" id="KW-0812">Transmembrane</keyword>
<protein>
    <recommendedName>
        <fullName evidence="16">Thioredoxin-dependent peroxide reductase, mitochondrial</fullName>
        <ecNumber evidence="4">1.11.1.24</ecNumber>
    </recommendedName>
    <alternativeName>
        <fullName evidence="17">Thioredoxin-dependent peroxiredoxin 3</fullName>
    </alternativeName>
</protein>
<evidence type="ECO:0000256" key="4">
    <source>
        <dbReference type="ARBA" id="ARBA00013017"/>
    </source>
</evidence>
<feature type="transmembrane region" description="Helical" evidence="21">
    <location>
        <begin position="462"/>
        <end position="484"/>
    </location>
</feature>
<sequence>MTHRLSGLLQVCSCEYCSNRLSPVSRGEAPPSITTSRTQSAVHPLRLLHKLKMAAFTGTLRRLLKPSGGWTGATLWRASAVAGRCLSATTSGRKCTADAKTSVPRFHFSTSATRFIPAVTQRAPYFKGTAVVDGDFREVSLDDFKGKYLVLFFYPLDFTFVCPTEIIAFSDKANEFHDVNCEVVAVSVDSHFCHLAWINTPRKTGGLGHMNIPLLSDLTKQISRDYGVLIESSGLALRGLFIIDPNGIIKHLSVNDLPVGRSVEETLRLVKAFQYVETHGEVCPANWIPDSPTIKPNPEDSKEYFAKRDANVLHDPCYEPVRAQFDTSQKRSLRIAHDHGVRDSHSTRGDEPASRKDLHGWVDFADVFRNSRFPARGHLSMMDLNLQFWKNEGQTFSKRLKHWIDILDPLVIFTREADINASRDLLLNSGEDVTSLQNKKVRDAWKISLLCVNPSTGDTIPFLFRGGGFVCISASLAAIASLPYRTFLTSFSQQFLFHAYIGGFSLANRNSVKRSLENGEKNELSWKQALLSIGSIPGLALIGTLPHYFIARKKSLNTPGHFFSKFMASAFFGVLCAFNVFTVRNFERENGIKVMHSTGEVIGMSKVAGKKAVRETALSRGILFGVPMIISETAVYLINRRRVFPQRSMILRGFLVYFFCWLILPVSLSWIPQLREIKRNELEPDLVSSTKEAFFYYRGV</sequence>
<dbReference type="FunFam" id="3.40.30.10:FF:000003">
    <property type="entry name" value="Peroxiredoxin 1"/>
    <property type="match status" value="1"/>
</dbReference>
<comment type="function">
    <text evidence="18">Thiol-specific peroxidase that catalyzes the reduction of hydrogen peroxide and organic hydroperoxides to water and alcohols, respectively. Plays a role in cell protection against oxidative stress by detoxifying peroxides. Acts synergistically with MAP3K13 to regulate the activation of NF-kappa-B in the cytosol. Required for the maintenance of physical strength.</text>
</comment>
<keyword evidence="14" id="KW-1015">Disulfide bond</keyword>
<dbReference type="EC" id="1.11.1.24" evidence="4"/>
<dbReference type="GO" id="GO:0015075">
    <property type="term" value="F:monoatomic ion transmembrane transporter activity"/>
    <property type="evidence" value="ECO:0007669"/>
    <property type="project" value="InterPro"/>
</dbReference>
<keyword evidence="15" id="KW-0676">Redox-active center</keyword>
<feature type="transmembrane region" description="Helical" evidence="21">
    <location>
        <begin position="617"/>
        <end position="638"/>
    </location>
</feature>
<feature type="transmembrane region" description="Helical" evidence="21">
    <location>
        <begin position="529"/>
        <end position="550"/>
    </location>
</feature>
<evidence type="ECO:0000313" key="23">
    <source>
        <dbReference type="EMBL" id="KAK9400821.1"/>
    </source>
</evidence>
<dbReference type="InterPro" id="IPR036249">
    <property type="entry name" value="Thioredoxin-like_sf"/>
</dbReference>
<dbReference type="Gene3D" id="3.40.30.10">
    <property type="entry name" value="Glutaredoxin"/>
    <property type="match status" value="1"/>
</dbReference>
<dbReference type="PROSITE" id="PS51352">
    <property type="entry name" value="THIOREDOXIN_2"/>
    <property type="match status" value="1"/>
</dbReference>
<evidence type="ECO:0000256" key="10">
    <source>
        <dbReference type="ARBA" id="ARBA00022989"/>
    </source>
</evidence>
<evidence type="ECO:0000256" key="11">
    <source>
        <dbReference type="ARBA" id="ARBA00023002"/>
    </source>
</evidence>
<dbReference type="SUPFAM" id="SSF52833">
    <property type="entry name" value="Thioredoxin-like"/>
    <property type="match status" value="1"/>
</dbReference>
<dbReference type="Pfam" id="PF00578">
    <property type="entry name" value="AhpC-TSA"/>
    <property type="match status" value="1"/>
</dbReference>
<reference evidence="23 24" key="1">
    <citation type="journal article" date="2024" name="Proc. Natl. Acad. Sci. U.S.A.">
        <title>The genetic regulatory architecture and epigenomic basis for age-related changes in rattlesnake venom.</title>
        <authorList>
            <person name="Hogan M.P."/>
            <person name="Holding M.L."/>
            <person name="Nystrom G.S."/>
            <person name="Colston T.J."/>
            <person name="Bartlett D.A."/>
            <person name="Mason A.J."/>
            <person name="Ellsworth S.A."/>
            <person name="Rautsaw R.M."/>
            <person name="Lawrence K.C."/>
            <person name="Strickland J.L."/>
            <person name="He B."/>
            <person name="Fraser P."/>
            <person name="Margres M.J."/>
            <person name="Gilbert D.M."/>
            <person name="Gibbs H.L."/>
            <person name="Parkinson C.L."/>
            <person name="Rokyta D.R."/>
        </authorList>
    </citation>
    <scope>NUCLEOTIDE SEQUENCE [LARGE SCALE GENOMIC DNA]</scope>
    <source>
        <strain evidence="23">DRR0105</strain>
    </source>
</reference>
<keyword evidence="10 21" id="KW-1133">Transmembrane helix</keyword>
<dbReference type="GO" id="GO:0005829">
    <property type="term" value="C:cytosol"/>
    <property type="evidence" value="ECO:0007669"/>
    <property type="project" value="TreeGrafter"/>
</dbReference>
<dbReference type="GO" id="GO:0033554">
    <property type="term" value="P:cellular response to stress"/>
    <property type="evidence" value="ECO:0007669"/>
    <property type="project" value="TreeGrafter"/>
</dbReference>
<evidence type="ECO:0000256" key="8">
    <source>
        <dbReference type="ARBA" id="ARBA00022862"/>
    </source>
</evidence>
<keyword evidence="11" id="KW-0560">Oxidoreductase</keyword>
<evidence type="ECO:0000256" key="3">
    <source>
        <dbReference type="ARBA" id="ARBA00009796"/>
    </source>
</evidence>
<organism evidence="23 24">
    <name type="scientific">Crotalus adamanteus</name>
    <name type="common">Eastern diamondback rattlesnake</name>
    <dbReference type="NCBI Taxonomy" id="8729"/>
    <lineage>
        <taxon>Eukaryota</taxon>
        <taxon>Metazoa</taxon>
        <taxon>Chordata</taxon>
        <taxon>Craniata</taxon>
        <taxon>Vertebrata</taxon>
        <taxon>Euteleostomi</taxon>
        <taxon>Lepidosauria</taxon>
        <taxon>Squamata</taxon>
        <taxon>Bifurcata</taxon>
        <taxon>Unidentata</taxon>
        <taxon>Episquamata</taxon>
        <taxon>Toxicofera</taxon>
        <taxon>Serpentes</taxon>
        <taxon>Colubroidea</taxon>
        <taxon>Viperidae</taxon>
        <taxon>Crotalinae</taxon>
        <taxon>Crotalus</taxon>
    </lineage>
</organism>
<comment type="catalytic activity">
    <reaction evidence="20">
        <text>a hydroperoxide + [thioredoxin]-dithiol = an alcohol + [thioredoxin]-disulfide + H2O</text>
        <dbReference type="Rhea" id="RHEA:62620"/>
        <dbReference type="Rhea" id="RHEA-COMP:10698"/>
        <dbReference type="Rhea" id="RHEA-COMP:10700"/>
        <dbReference type="ChEBI" id="CHEBI:15377"/>
        <dbReference type="ChEBI" id="CHEBI:29950"/>
        <dbReference type="ChEBI" id="CHEBI:30879"/>
        <dbReference type="ChEBI" id="CHEBI:35924"/>
        <dbReference type="ChEBI" id="CHEBI:50058"/>
        <dbReference type="EC" id="1.11.1.24"/>
    </reaction>
</comment>
<dbReference type="GO" id="GO:0045454">
    <property type="term" value="P:cell redox homeostasis"/>
    <property type="evidence" value="ECO:0007669"/>
    <property type="project" value="TreeGrafter"/>
</dbReference>
<dbReference type="GO" id="GO:0042744">
    <property type="term" value="P:hydrogen peroxide catabolic process"/>
    <property type="evidence" value="ECO:0007669"/>
    <property type="project" value="TreeGrafter"/>
</dbReference>
<evidence type="ECO:0000256" key="14">
    <source>
        <dbReference type="ARBA" id="ARBA00023157"/>
    </source>
</evidence>
<comment type="subunit">
    <text evidence="19">Homodimer; disulfide-linked, upon oxidation. 6 homodimers assemble to form a ring-like dodecamer. Interacts with NEK6. Interacts with LRRK2. Interacts with MAP3K13. Interacts with RPS6KC1 (via PX domain).</text>
</comment>
<name>A0AAW1BG27_CROAD</name>
<dbReference type="CDD" id="cd03015">
    <property type="entry name" value="PRX_Typ2cys"/>
    <property type="match status" value="1"/>
</dbReference>
<dbReference type="AlphaFoldDB" id="A0AAW1BG27"/>
<feature type="transmembrane region" description="Helical" evidence="21">
    <location>
        <begin position="562"/>
        <end position="581"/>
    </location>
</feature>
<dbReference type="InterPro" id="IPR019479">
    <property type="entry name" value="Peroxiredoxin_C"/>
</dbReference>
<keyword evidence="13 21" id="KW-0472">Membrane</keyword>
<evidence type="ECO:0000256" key="20">
    <source>
        <dbReference type="ARBA" id="ARBA00049091"/>
    </source>
</evidence>
<dbReference type="InterPro" id="IPR013766">
    <property type="entry name" value="Thioredoxin_domain"/>
</dbReference>
<keyword evidence="5" id="KW-0813">Transport</keyword>
<evidence type="ECO:0000256" key="13">
    <source>
        <dbReference type="ARBA" id="ARBA00023136"/>
    </source>
</evidence>
<dbReference type="InterPro" id="IPR050217">
    <property type="entry name" value="Peroxiredoxin"/>
</dbReference>
<keyword evidence="6" id="KW-0575">Peroxidase</keyword>
<dbReference type="PANTHER" id="PTHR10681">
    <property type="entry name" value="THIOREDOXIN PEROXIDASE"/>
    <property type="match status" value="1"/>
</dbReference>